<proteinExistence type="predicted"/>
<sequence length="164" mass="18684">MLQKFTNTQEATMNFIRDNITEMKTQVNNIKVATDTLNKDQISMKVQISDITTKATAADNKIQSLEAEIVTLKNNMAFSTTMSTSDENVIQELQERFAREKNIIVVGIRECKTTKIDEGRAYDFSEVSKTINSLIQECPKPSRVFRLGKYQPTKDRSIKVLLRA</sequence>
<dbReference type="AlphaFoldDB" id="A0A8S3WVZ6"/>
<comment type="caution">
    <text evidence="2">The sequence shown here is derived from an EMBL/GenBank/DDBJ whole genome shotgun (WGS) entry which is preliminary data.</text>
</comment>
<dbReference type="Proteomes" id="UP000691718">
    <property type="component" value="Unassembled WGS sequence"/>
</dbReference>
<evidence type="ECO:0000313" key="2">
    <source>
        <dbReference type="EMBL" id="CAG4982214.1"/>
    </source>
</evidence>
<keyword evidence="3" id="KW-1185">Reference proteome</keyword>
<dbReference type="OrthoDB" id="6778856at2759"/>
<organism evidence="2 3">
    <name type="scientific">Parnassius apollo</name>
    <name type="common">Apollo butterfly</name>
    <name type="synonym">Papilio apollo</name>
    <dbReference type="NCBI Taxonomy" id="110799"/>
    <lineage>
        <taxon>Eukaryota</taxon>
        <taxon>Metazoa</taxon>
        <taxon>Ecdysozoa</taxon>
        <taxon>Arthropoda</taxon>
        <taxon>Hexapoda</taxon>
        <taxon>Insecta</taxon>
        <taxon>Pterygota</taxon>
        <taxon>Neoptera</taxon>
        <taxon>Endopterygota</taxon>
        <taxon>Lepidoptera</taxon>
        <taxon>Glossata</taxon>
        <taxon>Ditrysia</taxon>
        <taxon>Papilionoidea</taxon>
        <taxon>Papilionidae</taxon>
        <taxon>Parnassiinae</taxon>
        <taxon>Parnassini</taxon>
        <taxon>Parnassius</taxon>
        <taxon>Parnassius</taxon>
    </lineage>
</organism>
<accession>A0A8S3WVZ6</accession>
<feature type="coiled-coil region" evidence="1">
    <location>
        <begin position="48"/>
        <end position="75"/>
    </location>
</feature>
<protein>
    <submittedName>
        <fullName evidence="2">(apollo) hypothetical protein</fullName>
    </submittedName>
</protein>
<dbReference type="EMBL" id="CAJQZP010000742">
    <property type="protein sequence ID" value="CAG4982214.1"/>
    <property type="molecule type" value="Genomic_DNA"/>
</dbReference>
<reference evidence="2" key="1">
    <citation type="submission" date="2021-04" db="EMBL/GenBank/DDBJ databases">
        <authorList>
            <person name="Tunstrom K."/>
        </authorList>
    </citation>
    <scope>NUCLEOTIDE SEQUENCE</scope>
</reference>
<evidence type="ECO:0000313" key="3">
    <source>
        <dbReference type="Proteomes" id="UP000691718"/>
    </source>
</evidence>
<evidence type="ECO:0000256" key="1">
    <source>
        <dbReference type="SAM" id="Coils"/>
    </source>
</evidence>
<gene>
    <name evidence="2" type="ORF">PAPOLLO_LOCUS10392</name>
</gene>
<name>A0A8S3WVZ6_PARAO</name>
<keyword evidence="1" id="KW-0175">Coiled coil</keyword>